<evidence type="ECO:0000313" key="2">
    <source>
        <dbReference type="EMBL" id="KAF8822366.1"/>
    </source>
</evidence>
<keyword evidence="1" id="KW-1133">Transmembrane helix</keyword>
<name>A0ABQ7JEC9_9APIC</name>
<dbReference type="InterPro" id="IPR037239">
    <property type="entry name" value="OSBP_sf"/>
</dbReference>
<sequence length="751" mass="85366">SCLQELTSAMDETGYSFVQNGNGVRLSVKDIYKWKTLSSFHTSRYLTPAASPSTMGVKKEDPKEIFQDLEGGESSFIFSFVCYEVTLFDTLSLSLLLTIFTLLFFFLSLAILHLFLNSFKEKTEDIWGPLSLLSQMKYVVKATTSVPSTAVELLAILMDTEQKNDWILGHQHSFRMDGIDSTNDYVYERFLPLTGEFPFNLLMMSISSLLTPRELYRQRWYKICKDGSYIIVLYSSNEAKHALQRTSQNSGRNSFAETFTFSHSRSSLTQELQSSNTPLWKDIFALLFPFLSFSNTSTIEADGFEVILLSPVADKRKCLVTSIFGIDLKGMLPSWYCEMVLLARAKAMNGLRSLILSYRGHALIPVLEESTERLDTSFWSSNKEEMIASNLSSTDLAVVLKKRTEWPLVGFKRNKLGGLACTDEAIIQKQKGVILEVLKSGGKAILEGKGLVGLSLPVRIFEPFSMLESVAKTWGFGPIFFSMAAGSDDPVERLKYAICFSISSLHCACFKLKPFNPILGETFQGLWDDGANVYLEHTSHHPPIAHFLVEGPKNIYKFWGHYEFKGLVKGNAGISIQEGPNILEFLDGSQIEWRLPICRLSGLLWGQRIYEWLEKMEFTDSVNQLHCVLQLGTEAKSIIGRGRVPSEVFKGKIYKKDEIICHISGSWLDGIQFNEKRYWSLLDYEPLLLHRAEKHVLPSDCRYREDAVQLSLGNETESQKWKVILEIRQRKDRQNRMEYRKAHGISDPFCT</sequence>
<dbReference type="EMBL" id="JADAQX010000060">
    <property type="protein sequence ID" value="KAF8822366.1"/>
    <property type="molecule type" value="Genomic_DNA"/>
</dbReference>
<proteinExistence type="predicted"/>
<dbReference type="InterPro" id="IPR023393">
    <property type="entry name" value="START-like_dom_sf"/>
</dbReference>
<dbReference type="PANTHER" id="PTHR10972:SF148">
    <property type="entry name" value="OXYSTEROL-BINDING PROTEIN 9"/>
    <property type="match status" value="1"/>
</dbReference>
<organism evidence="2 3">
    <name type="scientific">Cardiosporidium cionae</name>
    <dbReference type="NCBI Taxonomy" id="476202"/>
    <lineage>
        <taxon>Eukaryota</taxon>
        <taxon>Sar</taxon>
        <taxon>Alveolata</taxon>
        <taxon>Apicomplexa</taxon>
        <taxon>Aconoidasida</taxon>
        <taxon>Nephromycida</taxon>
        <taxon>Cardiosporidium</taxon>
    </lineage>
</organism>
<gene>
    <name evidence="2" type="ORF">IE077_003917</name>
</gene>
<keyword evidence="1" id="KW-0472">Membrane</keyword>
<dbReference type="Pfam" id="PF01237">
    <property type="entry name" value="Oxysterol_BP"/>
    <property type="match status" value="1"/>
</dbReference>
<reference evidence="2 3" key="1">
    <citation type="journal article" date="2020" name="bioRxiv">
        <title>Metabolic contributions of an alphaproteobacterial endosymbiont in the apicomplexan Cardiosporidium cionae.</title>
        <authorList>
            <person name="Hunter E.S."/>
            <person name="Paight C.J."/>
            <person name="Lane C.E."/>
        </authorList>
    </citation>
    <scope>NUCLEOTIDE SEQUENCE [LARGE SCALE GENOMIC DNA]</scope>
    <source>
        <strain evidence="2">ESH_2018</strain>
    </source>
</reference>
<protein>
    <submittedName>
        <fullName evidence="2">Oxysterol-binding protein 9</fullName>
    </submittedName>
</protein>
<dbReference type="PANTHER" id="PTHR10972">
    <property type="entry name" value="OXYSTEROL-BINDING PROTEIN-RELATED"/>
    <property type="match status" value="1"/>
</dbReference>
<comment type="caution">
    <text evidence="2">The sequence shown here is derived from an EMBL/GenBank/DDBJ whole genome shotgun (WGS) entry which is preliminary data.</text>
</comment>
<dbReference type="SUPFAM" id="SSF55961">
    <property type="entry name" value="Bet v1-like"/>
    <property type="match status" value="1"/>
</dbReference>
<dbReference type="InterPro" id="IPR000648">
    <property type="entry name" value="Oxysterol-bd"/>
</dbReference>
<dbReference type="Proteomes" id="UP000823046">
    <property type="component" value="Unassembled WGS sequence"/>
</dbReference>
<keyword evidence="1" id="KW-0812">Transmembrane</keyword>
<feature type="transmembrane region" description="Helical" evidence="1">
    <location>
        <begin position="93"/>
        <end position="116"/>
    </location>
</feature>
<keyword evidence="3" id="KW-1185">Reference proteome</keyword>
<dbReference type="Gene3D" id="2.40.160.120">
    <property type="match status" value="1"/>
</dbReference>
<dbReference type="Gene3D" id="3.30.530.20">
    <property type="match status" value="1"/>
</dbReference>
<feature type="non-terminal residue" evidence="2">
    <location>
        <position position="1"/>
    </location>
</feature>
<accession>A0ABQ7JEC9</accession>
<evidence type="ECO:0000256" key="1">
    <source>
        <dbReference type="SAM" id="Phobius"/>
    </source>
</evidence>
<dbReference type="SUPFAM" id="SSF144000">
    <property type="entry name" value="Oxysterol-binding protein-like"/>
    <property type="match status" value="1"/>
</dbReference>
<evidence type="ECO:0000313" key="3">
    <source>
        <dbReference type="Proteomes" id="UP000823046"/>
    </source>
</evidence>